<dbReference type="EMBL" id="FM954972">
    <property type="protein sequence ID" value="CAV17582.1"/>
    <property type="molecule type" value="Genomic_DNA"/>
</dbReference>
<accession>B7VJQ8</accession>
<dbReference type="KEGG" id="vsp:VS_0589"/>
<protein>
    <recommendedName>
        <fullName evidence="4">Outer membrane protein beta-barrel domain-containing protein</fullName>
    </recommendedName>
</protein>
<evidence type="ECO:0008006" key="4">
    <source>
        <dbReference type="Google" id="ProtNLM"/>
    </source>
</evidence>
<reference evidence="2 3" key="1">
    <citation type="submission" date="2009-02" db="EMBL/GenBank/DDBJ databases">
        <title>Vibrio splendidus str. LGP32 complete genome.</title>
        <authorList>
            <person name="Mazel D."/>
            <person name="Le Roux F."/>
        </authorList>
    </citation>
    <scope>NUCLEOTIDE SEQUENCE [LARGE SCALE GENOMIC DNA]</scope>
    <source>
        <strain evidence="2 3">LGP32</strain>
    </source>
</reference>
<dbReference type="AlphaFoldDB" id="B7VJQ8"/>
<dbReference type="eggNOG" id="ENOG5031N89">
    <property type="taxonomic scope" value="Bacteria"/>
</dbReference>
<evidence type="ECO:0000256" key="1">
    <source>
        <dbReference type="SAM" id="SignalP"/>
    </source>
</evidence>
<name>B7VJQ8_VIBA3</name>
<gene>
    <name evidence="2" type="ordered locus">VS_0589</name>
</gene>
<keyword evidence="1" id="KW-0732">Signal</keyword>
<sequence length="175" mass="19152">MLRRAQNYLGGTMKFKTLLLASALFSTSALSNGLHLSPELKIGSYHGFGIQAGITDVANLGAVYLSYSHLWYDSDRYDETVDAYRVGIQNMFGSNQNHGFQAEIGVASYDGTKTRNGEIEEKTAHGLSLGGAYVYQATPVLGLRAGVDMNIFDHNKTFVPYDTTINLNLGAIIRF</sequence>
<feature type="chain" id="PRO_5002862782" description="Outer membrane protein beta-barrel domain-containing protein" evidence="1">
    <location>
        <begin position="32"/>
        <end position="175"/>
    </location>
</feature>
<dbReference type="Proteomes" id="UP000009100">
    <property type="component" value="Chromosome 1"/>
</dbReference>
<evidence type="ECO:0000313" key="2">
    <source>
        <dbReference type="EMBL" id="CAV17582.1"/>
    </source>
</evidence>
<dbReference type="HOGENOM" id="CLU_1618315_0_0_6"/>
<organism evidence="2 3">
    <name type="scientific">Vibrio atlanticus (strain LGP32)</name>
    <name type="common">Vibrio splendidus (strain Mel32)</name>
    <dbReference type="NCBI Taxonomy" id="575788"/>
    <lineage>
        <taxon>Bacteria</taxon>
        <taxon>Pseudomonadati</taxon>
        <taxon>Pseudomonadota</taxon>
        <taxon>Gammaproteobacteria</taxon>
        <taxon>Vibrionales</taxon>
        <taxon>Vibrionaceae</taxon>
        <taxon>Vibrio</taxon>
    </lineage>
</organism>
<evidence type="ECO:0000313" key="3">
    <source>
        <dbReference type="Proteomes" id="UP000009100"/>
    </source>
</evidence>
<proteinExistence type="predicted"/>
<feature type="signal peptide" evidence="1">
    <location>
        <begin position="1"/>
        <end position="31"/>
    </location>
</feature>